<evidence type="ECO:0000313" key="8">
    <source>
        <dbReference type="Proteomes" id="UP000265140"/>
    </source>
</evidence>
<protein>
    <submittedName>
        <fullName evidence="7">Uncharacterized protein</fullName>
    </submittedName>
</protein>
<proteinExistence type="inferred from homology"/>
<sequence>MSKYLVLCFVSLLLGLTVSDVKAGTKERCKDTLTIPSDYNSPPEEESKGNGNIHTHSLSSWTWKTTRMENRIPETIWEAVCSSMYCVYPTNSSQGVGYRQNSVPIYQQILVLHTSATSKCYRASFLNVAVGCTCIWARTY</sequence>
<name>A0A3P8XLB6_ESOLU</name>
<dbReference type="GeneTree" id="ENSGT01030000235144"/>
<evidence type="ECO:0000256" key="3">
    <source>
        <dbReference type="ARBA" id="ARBA00022525"/>
    </source>
</evidence>
<feature type="chain" id="PRO_5044280502" evidence="6">
    <location>
        <begin position="24"/>
        <end position="140"/>
    </location>
</feature>
<keyword evidence="4 6" id="KW-0732">Signal</keyword>
<dbReference type="Pfam" id="PF06083">
    <property type="entry name" value="IL17"/>
    <property type="match status" value="1"/>
</dbReference>
<dbReference type="Ensembl" id="ENSELUT00000010841.3">
    <property type="protein sequence ID" value="ENSELUP00000005340.2"/>
    <property type="gene ID" value="ENSELUG00000006368.3"/>
</dbReference>
<dbReference type="OrthoDB" id="6093351at2759"/>
<dbReference type="Gene3D" id="2.10.90.10">
    <property type="entry name" value="Cystine-knot cytokines"/>
    <property type="match status" value="1"/>
</dbReference>
<feature type="signal peptide" evidence="6">
    <location>
        <begin position="1"/>
        <end position="23"/>
    </location>
</feature>
<reference evidence="7" key="3">
    <citation type="submission" date="2025-08" db="UniProtKB">
        <authorList>
            <consortium name="Ensembl"/>
        </authorList>
    </citation>
    <scope>IDENTIFICATION</scope>
</reference>
<evidence type="ECO:0000256" key="6">
    <source>
        <dbReference type="SAM" id="SignalP"/>
    </source>
</evidence>
<organism evidence="7 8">
    <name type="scientific">Esox lucius</name>
    <name type="common">Northern pike</name>
    <dbReference type="NCBI Taxonomy" id="8010"/>
    <lineage>
        <taxon>Eukaryota</taxon>
        <taxon>Metazoa</taxon>
        <taxon>Chordata</taxon>
        <taxon>Craniata</taxon>
        <taxon>Vertebrata</taxon>
        <taxon>Euteleostomi</taxon>
        <taxon>Actinopterygii</taxon>
        <taxon>Neopterygii</taxon>
        <taxon>Teleostei</taxon>
        <taxon>Protacanthopterygii</taxon>
        <taxon>Esociformes</taxon>
        <taxon>Esocidae</taxon>
        <taxon>Esox</taxon>
    </lineage>
</organism>
<dbReference type="CTD" id="553970"/>
<dbReference type="InParanoid" id="A0A3P8XLB6"/>
<evidence type="ECO:0000256" key="4">
    <source>
        <dbReference type="ARBA" id="ARBA00022729"/>
    </source>
</evidence>
<evidence type="ECO:0000313" key="7">
    <source>
        <dbReference type="Ensembl" id="ENSELUP00000005340.2"/>
    </source>
</evidence>
<dbReference type="RefSeq" id="XP_010876987.2">
    <property type="nucleotide sequence ID" value="XM_010878685.3"/>
</dbReference>
<feature type="region of interest" description="Disordered" evidence="5">
    <location>
        <begin position="34"/>
        <end position="53"/>
    </location>
</feature>
<evidence type="ECO:0000256" key="2">
    <source>
        <dbReference type="ARBA" id="ARBA00007236"/>
    </source>
</evidence>
<dbReference type="GO" id="GO:0005576">
    <property type="term" value="C:extracellular region"/>
    <property type="evidence" value="ECO:0007669"/>
    <property type="project" value="UniProtKB-SubCell"/>
</dbReference>
<reference evidence="7" key="2">
    <citation type="submission" date="2020-02" db="EMBL/GenBank/DDBJ databases">
        <title>Esox lucius (northern pike) genome, fEsoLuc1, primary haplotype.</title>
        <authorList>
            <person name="Myers G."/>
            <person name="Karagic N."/>
            <person name="Meyer A."/>
            <person name="Pippel M."/>
            <person name="Reichard M."/>
            <person name="Winkler S."/>
            <person name="Tracey A."/>
            <person name="Sims Y."/>
            <person name="Howe K."/>
            <person name="Rhie A."/>
            <person name="Formenti G."/>
            <person name="Durbin R."/>
            <person name="Fedrigo O."/>
            <person name="Jarvis E.D."/>
        </authorList>
    </citation>
    <scope>NUCLEOTIDE SEQUENCE [LARGE SCALE GENOMIC DNA]</scope>
</reference>
<comment type="subcellular location">
    <subcellularLocation>
        <location evidence="1">Secreted</location>
    </subcellularLocation>
</comment>
<dbReference type="KEGG" id="els:105015489"/>
<dbReference type="Proteomes" id="UP000265140">
    <property type="component" value="Chromosome 15"/>
</dbReference>
<reference evidence="8" key="1">
    <citation type="journal article" date="2014" name="PLoS ONE">
        <title>The genome and linkage map of the northern pike (Esox lucius): conserved synteny revealed between the salmonid sister group and the Neoteleostei.</title>
        <authorList>
            <person name="Rondeau E.B."/>
            <person name="Minkley D.R."/>
            <person name="Leong J.S."/>
            <person name="Messmer A.M."/>
            <person name="Jantzen J.R."/>
            <person name="von Schalburg K.R."/>
            <person name="Lemon C."/>
            <person name="Bird N.H."/>
            <person name="Koop B.F."/>
        </authorList>
    </citation>
    <scope>NUCLEOTIDE SEQUENCE</scope>
</reference>
<dbReference type="InterPro" id="IPR010345">
    <property type="entry name" value="IL-17_fam"/>
</dbReference>
<accession>A0A3P8XLB6</accession>
<comment type="similarity">
    <text evidence="2">Belongs to the IL-17 family.</text>
</comment>
<dbReference type="SUPFAM" id="SSF57501">
    <property type="entry name" value="Cystine-knot cytokines"/>
    <property type="match status" value="1"/>
</dbReference>
<dbReference type="InterPro" id="IPR029034">
    <property type="entry name" value="Cystine-knot_cytokine"/>
</dbReference>
<dbReference type="GeneID" id="105015489"/>
<evidence type="ECO:0000256" key="1">
    <source>
        <dbReference type="ARBA" id="ARBA00004613"/>
    </source>
</evidence>
<keyword evidence="8" id="KW-1185">Reference proteome</keyword>
<dbReference type="Bgee" id="ENSELUG00000006368">
    <property type="expression patterns" value="Expressed in ovary and 2 other cell types or tissues"/>
</dbReference>
<dbReference type="FunCoup" id="A0A3P8XLB6">
    <property type="interactions" value="5"/>
</dbReference>
<dbReference type="AlphaFoldDB" id="A0A3P8XLB6"/>
<dbReference type="STRING" id="8010.ENSELUP00000005340"/>
<dbReference type="GO" id="GO:0005125">
    <property type="term" value="F:cytokine activity"/>
    <property type="evidence" value="ECO:0007669"/>
    <property type="project" value="InterPro"/>
</dbReference>
<reference evidence="7" key="4">
    <citation type="submission" date="2025-09" db="UniProtKB">
        <authorList>
            <consortium name="Ensembl"/>
        </authorList>
    </citation>
    <scope>IDENTIFICATION</scope>
</reference>
<keyword evidence="3" id="KW-0964">Secreted</keyword>
<evidence type="ECO:0000256" key="5">
    <source>
        <dbReference type="SAM" id="MobiDB-lite"/>
    </source>
</evidence>
<dbReference type="OMA" id="TKERCNE"/>